<keyword evidence="3" id="KW-1185">Reference proteome</keyword>
<accession>A0A1H7P0A4</accession>
<dbReference type="EMBL" id="FOBH01000008">
    <property type="protein sequence ID" value="SEL29300.1"/>
    <property type="molecule type" value="Genomic_DNA"/>
</dbReference>
<evidence type="ECO:0008006" key="4">
    <source>
        <dbReference type="Google" id="ProtNLM"/>
    </source>
</evidence>
<name>A0A1H7P0A4_9PROT</name>
<proteinExistence type="predicted"/>
<protein>
    <recommendedName>
        <fullName evidence="4">Glycine zipper 2TM domain-containing protein</fullName>
    </recommendedName>
</protein>
<gene>
    <name evidence="2" type="ORF">SAMN05216387_10814</name>
</gene>
<evidence type="ECO:0000256" key="1">
    <source>
        <dbReference type="SAM" id="MobiDB-lite"/>
    </source>
</evidence>
<dbReference type="AlphaFoldDB" id="A0A1H7P0A4"/>
<evidence type="ECO:0000313" key="2">
    <source>
        <dbReference type="EMBL" id="SEL29300.1"/>
    </source>
</evidence>
<feature type="compositionally biased region" description="Polar residues" evidence="1">
    <location>
        <begin position="102"/>
        <end position="111"/>
    </location>
</feature>
<reference evidence="2 3" key="1">
    <citation type="submission" date="2016-10" db="EMBL/GenBank/DDBJ databases">
        <authorList>
            <person name="de Groot N.N."/>
        </authorList>
    </citation>
    <scope>NUCLEOTIDE SEQUENCE [LARGE SCALE GENOMIC DNA]</scope>
    <source>
        <strain evidence="2 3">Nv1</strain>
    </source>
</reference>
<sequence length="155" mass="16085">MSTVSESMPRIRRLLVVALVMLLPACQSTDTRQVGGLLGSIGGAIGGSYLGRYIGGGTAGSIAASVLGGVAGWYVGAGIGERLGKNDQQKMVEASQRAYDTGQPQTFSSPDSGVKGRAEIVSPAQQAQNPECKTIRQTVVLKDGKTITEDVNNCK</sequence>
<organism evidence="2 3">
    <name type="scientific">Nitrosovibrio tenuis</name>
    <dbReference type="NCBI Taxonomy" id="1233"/>
    <lineage>
        <taxon>Bacteria</taxon>
        <taxon>Pseudomonadati</taxon>
        <taxon>Pseudomonadota</taxon>
        <taxon>Betaproteobacteria</taxon>
        <taxon>Nitrosomonadales</taxon>
        <taxon>Nitrosomonadaceae</taxon>
        <taxon>Nitrosovibrio</taxon>
    </lineage>
</organism>
<dbReference type="Proteomes" id="UP000198620">
    <property type="component" value="Unassembled WGS sequence"/>
</dbReference>
<evidence type="ECO:0000313" key="3">
    <source>
        <dbReference type="Proteomes" id="UP000198620"/>
    </source>
</evidence>
<dbReference type="STRING" id="1233.SAMN05216387_10814"/>
<dbReference type="RefSeq" id="WP_245728011.1">
    <property type="nucleotide sequence ID" value="NZ_FOBH01000008.1"/>
</dbReference>
<feature type="region of interest" description="Disordered" evidence="1">
    <location>
        <begin position="90"/>
        <end position="115"/>
    </location>
</feature>